<evidence type="ECO:0000259" key="13">
    <source>
        <dbReference type="PROSITE" id="PS50011"/>
    </source>
</evidence>
<dbReference type="InterPro" id="IPR017441">
    <property type="entry name" value="Protein_kinase_ATP_BS"/>
</dbReference>
<evidence type="ECO:0000313" key="15">
    <source>
        <dbReference type="Proteomes" id="UP000585474"/>
    </source>
</evidence>
<evidence type="ECO:0000256" key="4">
    <source>
        <dbReference type="ARBA" id="ARBA00022679"/>
    </source>
</evidence>
<dbReference type="InterPro" id="IPR011009">
    <property type="entry name" value="Kinase-like_dom_sf"/>
</dbReference>
<dbReference type="AlphaFoldDB" id="A0A7J0ET65"/>
<dbReference type="PANTHER" id="PTHR47984:SF31">
    <property type="entry name" value="OS03G0227900 PROTEIN"/>
    <property type="match status" value="1"/>
</dbReference>
<name>A0A7J0ET65_9ERIC</name>
<reference evidence="14 15" key="1">
    <citation type="submission" date="2019-07" db="EMBL/GenBank/DDBJ databases">
        <title>De Novo Assembly of kiwifruit Actinidia rufa.</title>
        <authorList>
            <person name="Sugita-Konishi S."/>
            <person name="Sato K."/>
            <person name="Mori E."/>
            <person name="Abe Y."/>
            <person name="Kisaki G."/>
            <person name="Hamano K."/>
            <person name="Suezawa K."/>
            <person name="Otani M."/>
            <person name="Fukuda T."/>
            <person name="Manabe T."/>
            <person name="Gomi K."/>
            <person name="Tabuchi M."/>
            <person name="Akimitsu K."/>
            <person name="Kataoka I."/>
        </authorList>
    </citation>
    <scope>NUCLEOTIDE SEQUENCE [LARGE SCALE GENOMIC DNA]</scope>
    <source>
        <strain evidence="15">cv. Fuchu</strain>
    </source>
</reference>
<dbReference type="OrthoDB" id="4062651at2759"/>
<protein>
    <recommendedName>
        <fullName evidence="2">non-specific serine/threonine protein kinase</fullName>
        <ecNumber evidence="2">2.7.11.1</ecNumber>
    </recommendedName>
</protein>
<keyword evidence="3" id="KW-0597">Phosphoprotein</keyword>
<dbReference type="EC" id="2.7.11.1" evidence="2"/>
<dbReference type="PROSITE" id="PS00107">
    <property type="entry name" value="PROTEIN_KINASE_ATP"/>
    <property type="match status" value="1"/>
</dbReference>
<keyword evidence="7 14" id="KW-0418">Kinase</keyword>
<dbReference type="PANTHER" id="PTHR47984">
    <property type="entry name" value="OS01G0323000 PROTEIN"/>
    <property type="match status" value="1"/>
</dbReference>
<evidence type="ECO:0000256" key="11">
    <source>
        <dbReference type="PROSITE-ProRule" id="PRU10141"/>
    </source>
</evidence>
<comment type="caution">
    <text evidence="14">The sequence shown here is derived from an EMBL/GenBank/DDBJ whole genome shotgun (WGS) entry which is preliminary data.</text>
</comment>
<evidence type="ECO:0000256" key="6">
    <source>
        <dbReference type="ARBA" id="ARBA00022741"/>
    </source>
</evidence>
<evidence type="ECO:0000256" key="7">
    <source>
        <dbReference type="ARBA" id="ARBA00022777"/>
    </source>
</evidence>
<evidence type="ECO:0000256" key="3">
    <source>
        <dbReference type="ARBA" id="ARBA00022553"/>
    </source>
</evidence>
<dbReference type="SUPFAM" id="SSF56112">
    <property type="entry name" value="Protein kinase-like (PK-like)"/>
    <property type="match status" value="1"/>
</dbReference>
<dbReference type="EMBL" id="BJWL01000006">
    <property type="protein sequence ID" value="GFY89691.1"/>
    <property type="molecule type" value="Genomic_DNA"/>
</dbReference>
<dbReference type="InterPro" id="IPR052232">
    <property type="entry name" value="RLK_Ser/Thr-Kinase"/>
</dbReference>
<keyword evidence="9 12" id="KW-1133">Transmembrane helix</keyword>
<evidence type="ECO:0000256" key="12">
    <source>
        <dbReference type="SAM" id="Phobius"/>
    </source>
</evidence>
<dbReference type="InterPro" id="IPR000719">
    <property type="entry name" value="Prot_kinase_dom"/>
</dbReference>
<feature type="binding site" evidence="11">
    <location>
        <position position="179"/>
    </location>
    <ligand>
        <name>ATP</name>
        <dbReference type="ChEBI" id="CHEBI:30616"/>
    </ligand>
</feature>
<keyword evidence="5 12" id="KW-0812">Transmembrane</keyword>
<keyword evidence="15" id="KW-1185">Reference proteome</keyword>
<evidence type="ECO:0000256" key="10">
    <source>
        <dbReference type="ARBA" id="ARBA00023136"/>
    </source>
</evidence>
<gene>
    <name evidence="14" type="ORF">Acr_06g0016310</name>
</gene>
<evidence type="ECO:0000256" key="1">
    <source>
        <dbReference type="ARBA" id="ARBA00004167"/>
    </source>
</evidence>
<keyword evidence="6 11" id="KW-0547">Nucleotide-binding</keyword>
<proteinExistence type="predicted"/>
<feature type="transmembrane region" description="Helical" evidence="12">
    <location>
        <begin position="29"/>
        <end position="51"/>
    </location>
</feature>
<evidence type="ECO:0000256" key="2">
    <source>
        <dbReference type="ARBA" id="ARBA00012513"/>
    </source>
</evidence>
<dbReference type="GO" id="GO:0016020">
    <property type="term" value="C:membrane"/>
    <property type="evidence" value="ECO:0007669"/>
    <property type="project" value="UniProtKB-SubCell"/>
</dbReference>
<dbReference type="PROSITE" id="PS50011">
    <property type="entry name" value="PROTEIN_KINASE_DOM"/>
    <property type="match status" value="1"/>
</dbReference>
<dbReference type="GO" id="GO:0005524">
    <property type="term" value="F:ATP binding"/>
    <property type="evidence" value="ECO:0007669"/>
    <property type="project" value="UniProtKB-UniRule"/>
</dbReference>
<dbReference type="Pfam" id="PF07714">
    <property type="entry name" value="PK_Tyr_Ser-Thr"/>
    <property type="match status" value="1"/>
</dbReference>
<dbReference type="Gene3D" id="1.10.510.10">
    <property type="entry name" value="Transferase(Phosphotransferase) domain 1"/>
    <property type="match status" value="1"/>
</dbReference>
<organism evidence="14 15">
    <name type="scientific">Actinidia rufa</name>
    <dbReference type="NCBI Taxonomy" id="165716"/>
    <lineage>
        <taxon>Eukaryota</taxon>
        <taxon>Viridiplantae</taxon>
        <taxon>Streptophyta</taxon>
        <taxon>Embryophyta</taxon>
        <taxon>Tracheophyta</taxon>
        <taxon>Spermatophyta</taxon>
        <taxon>Magnoliopsida</taxon>
        <taxon>eudicotyledons</taxon>
        <taxon>Gunneridae</taxon>
        <taxon>Pentapetalae</taxon>
        <taxon>asterids</taxon>
        <taxon>Ericales</taxon>
        <taxon>Actinidiaceae</taxon>
        <taxon>Actinidia</taxon>
    </lineage>
</organism>
<keyword evidence="8 11" id="KW-0067">ATP-binding</keyword>
<feature type="domain" description="Protein kinase" evidence="13">
    <location>
        <begin position="151"/>
        <end position="365"/>
    </location>
</feature>
<evidence type="ECO:0000313" key="14">
    <source>
        <dbReference type="EMBL" id="GFY89691.1"/>
    </source>
</evidence>
<dbReference type="FunFam" id="3.30.200.20:FF:000173">
    <property type="entry name" value="Probable serine/threonine-protein kinase At1g01540"/>
    <property type="match status" value="1"/>
</dbReference>
<sequence length="365" mass="40327">MAVSGNSSDESQSLADTLTAKTPFLGLKLYLVIGICLVCLISTSLLIFLCLRSNRRSKRREIRMKYSSGMLISKLKESDREEDCEIGGFEREKKAIVNAELGRDMRSEIESEASSGSTTTSSSAVSADGLNAIGWGRWYGLKDLEIATRGFADENVIGEGGYGIVYRGILQDGSVVAVKNLHNNRGEAEKEFKVEVEAIGKVRHKNLVGLIGYCAEGAKRLLVYEYVDNGNLEQWLHGDVGPISPLTWDIRMRIAVGTAKGYVSPEYANTGKNPVDYSRPPREMNLVDWFKGMVASRRGEEVLDPLIQGQPSPRALKRVLLVCLRCIDLNANKRPKMGQIVHMLEADEFPFRNVSPLPMSGYGCI</sequence>
<dbReference type="Proteomes" id="UP000585474">
    <property type="component" value="Unassembled WGS sequence"/>
</dbReference>
<evidence type="ECO:0000256" key="9">
    <source>
        <dbReference type="ARBA" id="ARBA00022989"/>
    </source>
</evidence>
<dbReference type="InterPro" id="IPR001245">
    <property type="entry name" value="Ser-Thr/Tyr_kinase_cat_dom"/>
</dbReference>
<evidence type="ECO:0000256" key="5">
    <source>
        <dbReference type="ARBA" id="ARBA00022692"/>
    </source>
</evidence>
<dbReference type="Gene3D" id="3.30.200.20">
    <property type="entry name" value="Phosphorylase Kinase, domain 1"/>
    <property type="match status" value="1"/>
</dbReference>
<keyword evidence="4" id="KW-0808">Transferase</keyword>
<evidence type="ECO:0000256" key="8">
    <source>
        <dbReference type="ARBA" id="ARBA00022840"/>
    </source>
</evidence>
<dbReference type="GO" id="GO:0004674">
    <property type="term" value="F:protein serine/threonine kinase activity"/>
    <property type="evidence" value="ECO:0007669"/>
    <property type="project" value="UniProtKB-EC"/>
</dbReference>
<comment type="subcellular location">
    <subcellularLocation>
        <location evidence="1">Membrane</location>
        <topology evidence="1">Single-pass membrane protein</topology>
    </subcellularLocation>
</comment>
<accession>A0A7J0ET65</accession>
<keyword evidence="10 12" id="KW-0472">Membrane</keyword>